<evidence type="ECO:0000259" key="1">
    <source>
        <dbReference type="PROSITE" id="PS51340"/>
    </source>
</evidence>
<dbReference type="Proteomes" id="UP000018542">
    <property type="component" value="Chromosome"/>
</dbReference>
<name>V5SEJ3_9HYPH</name>
<evidence type="ECO:0000313" key="2">
    <source>
        <dbReference type="EMBL" id="AHB48374.1"/>
    </source>
</evidence>
<dbReference type="OrthoDB" id="9786134at2"/>
<feature type="domain" description="MOSC" evidence="1">
    <location>
        <begin position="29"/>
        <end position="166"/>
    </location>
</feature>
<dbReference type="PANTHER" id="PTHR30212:SF2">
    <property type="entry name" value="PROTEIN YIIM"/>
    <property type="match status" value="1"/>
</dbReference>
<dbReference type="STRING" id="1029756.W911_08190"/>
<dbReference type="SUPFAM" id="SSF50800">
    <property type="entry name" value="PK beta-barrel domain-like"/>
    <property type="match status" value="1"/>
</dbReference>
<dbReference type="HOGENOM" id="CLU_082566_1_1_5"/>
<evidence type="ECO:0000313" key="3">
    <source>
        <dbReference type="Proteomes" id="UP000018542"/>
    </source>
</evidence>
<dbReference type="EMBL" id="CP006912">
    <property type="protein sequence ID" value="AHB48374.1"/>
    <property type="molecule type" value="Genomic_DNA"/>
</dbReference>
<dbReference type="Pfam" id="PF03475">
    <property type="entry name" value="YiiM_3-alpha"/>
    <property type="match status" value="1"/>
</dbReference>
<dbReference type="InterPro" id="IPR005302">
    <property type="entry name" value="MoCF_Sase_C"/>
</dbReference>
<keyword evidence="3" id="KW-1185">Reference proteome</keyword>
<accession>V5SEJ3</accession>
<dbReference type="GO" id="GO:0030170">
    <property type="term" value="F:pyridoxal phosphate binding"/>
    <property type="evidence" value="ECO:0007669"/>
    <property type="project" value="InterPro"/>
</dbReference>
<dbReference type="InterPro" id="IPR052353">
    <property type="entry name" value="Benzoxazolinone_Detox_Enz"/>
</dbReference>
<dbReference type="InterPro" id="IPR011037">
    <property type="entry name" value="Pyrv_Knase-like_insert_dom_sf"/>
</dbReference>
<dbReference type="PANTHER" id="PTHR30212">
    <property type="entry name" value="PROTEIN YIIM"/>
    <property type="match status" value="1"/>
</dbReference>
<organism evidence="2 3">
    <name type="scientific">Hyphomicrobium nitrativorans NL23</name>
    <dbReference type="NCBI Taxonomy" id="1029756"/>
    <lineage>
        <taxon>Bacteria</taxon>
        <taxon>Pseudomonadati</taxon>
        <taxon>Pseudomonadota</taxon>
        <taxon>Alphaproteobacteria</taxon>
        <taxon>Hyphomicrobiales</taxon>
        <taxon>Hyphomicrobiaceae</taxon>
        <taxon>Hyphomicrobium</taxon>
    </lineage>
</organism>
<dbReference type="InterPro" id="IPR005163">
    <property type="entry name" value="Tri_helical_YiiM-like"/>
</dbReference>
<sequence length="230" mass="25899">MLMPTSADVLCGDIRPLGTNGHTSGIAKERTPGPWRITREGLAGDAQADKKHHGGPEKALHHYAFEHYEAWRREIGEHPLLAQPGAFGENISTTAWTEEAVCLGDVIRFGGALLQVSQGRQPCWKLNVRFGRDDVAYKTQASGRTGWYYRVLEEGEVMPGDRLVHVRRLQPAWPIARVLTLLYRDKDRYDDLAQMAALPELAEGWRLLAERRIAARKTEDWAPRLTVPDV</sequence>
<gene>
    <name evidence="2" type="ORF">W911_08190</name>
</gene>
<protein>
    <submittedName>
        <fullName evidence="2">Molybdenum cofactor sulfurase</fullName>
    </submittedName>
</protein>
<dbReference type="Gene3D" id="2.40.33.20">
    <property type="entry name" value="PK beta-barrel domain-like"/>
    <property type="match status" value="1"/>
</dbReference>
<reference evidence="2 3" key="1">
    <citation type="journal article" date="2014" name="Genome Announc.">
        <title>Complete Genome Sequence of Hyphomicrobium nitrativorans Strain NL23, a Denitrifying Bacterium Isolated from Biofilm of a Methanol-Fed Denitrification System Treating Seawater at the Montreal Biodome.</title>
        <authorList>
            <person name="Martineau C."/>
            <person name="Villeneuve C."/>
            <person name="Mauffrey F."/>
            <person name="Villemur R."/>
        </authorList>
    </citation>
    <scope>NUCLEOTIDE SEQUENCE [LARGE SCALE GENOMIC DNA]</scope>
    <source>
        <strain evidence="2">NL23</strain>
    </source>
</reference>
<dbReference type="PROSITE" id="PS51340">
    <property type="entry name" value="MOSC"/>
    <property type="match status" value="1"/>
</dbReference>
<dbReference type="KEGG" id="hni:W911_08190"/>
<proteinExistence type="predicted"/>
<dbReference type="GO" id="GO:0003824">
    <property type="term" value="F:catalytic activity"/>
    <property type="evidence" value="ECO:0007669"/>
    <property type="project" value="InterPro"/>
</dbReference>
<dbReference type="Pfam" id="PF03473">
    <property type="entry name" value="MOSC"/>
    <property type="match status" value="1"/>
</dbReference>
<dbReference type="GO" id="GO:0030151">
    <property type="term" value="F:molybdenum ion binding"/>
    <property type="evidence" value="ECO:0007669"/>
    <property type="project" value="InterPro"/>
</dbReference>
<dbReference type="AlphaFoldDB" id="V5SEJ3"/>
<dbReference type="PATRIC" id="fig|1029756.8.peg.1707"/>